<reference evidence="1 2" key="1">
    <citation type="submission" date="2020-03" db="EMBL/GenBank/DDBJ databases">
        <title>Genomic Encyclopedia of Type Strains, Phase IV (KMG-IV): sequencing the most valuable type-strain genomes for metagenomic binning, comparative biology and taxonomic classification.</title>
        <authorList>
            <person name="Goeker M."/>
        </authorList>
    </citation>
    <scope>NUCLEOTIDE SEQUENCE [LARGE SCALE GENOMIC DNA]</scope>
    <source>
        <strain evidence="1 2">DSM 103870</strain>
    </source>
</reference>
<sequence length="725" mass="73540">MALTPQELAAVAELRRINGNSHLSDPNGLGDDGHRVNFVPGLHAMADVTDAVAREADAAVAAALSAAAQAASLSGTSTTSVAIGAGSNTLTTQAGKAFGAGTFVLLTSDANPTTHYILGQVTAYSGASLTIAAASFAGSGSRADWTIRVAGGPGAAGADGKQVELQKSATHIQWRLAGGSWANLIAIADLKGADGREIEMQVSATHVQWRYVGASSWTDLIALSALKGADGREVQMQGGATHIQWRYAGVEAWTDIVALSDLKGEPGPRGAQIINGARDPAPGDGSNDDYWMQSADGVTGEQGDFWFKSAGAWTKLFSMKGPAGSGSGDVVGPNGSVVDAELALFSGTTGKTLKGSGKTIATLTADLSAAMDAAESAKFVTPKALWDTLVPLAISVSGGVATPDFGARQNFTLALTGNTTLANPPGAKIGQSGTIQLTRSALQTLSYGAAWNPVGEIELPAASGAGAKIIYEVVSTSPLRVDFSVSYAGSGGAGGTVTSVGLSLPAGFTVTGSPVTASGTLTGAWAAGYQAYTAAEADKVAGIAIGADVTATAIGAATAKETPVNEDTIPLTDSAASGALKKVTWTVIKAALKTYFDGLYVVIQAMASEVRAGTVENRYVSPSSLWAALAPVELTDAATIAINLAGGINFRVEITDNRTLGNPTNVKAGQQGTINVTRSAAQTLAFGSNWRPYGNTTLPATGKGFKIAYEVIASTVIHYSIIPEA</sequence>
<evidence type="ECO:0000313" key="2">
    <source>
        <dbReference type="Proteomes" id="UP001429580"/>
    </source>
</evidence>
<organism evidence="1 2">
    <name type="scientific">Pseudochelatococcus lubricantis</name>
    <dbReference type="NCBI Taxonomy" id="1538102"/>
    <lineage>
        <taxon>Bacteria</taxon>
        <taxon>Pseudomonadati</taxon>
        <taxon>Pseudomonadota</taxon>
        <taxon>Alphaproteobacteria</taxon>
        <taxon>Hyphomicrobiales</taxon>
        <taxon>Chelatococcaceae</taxon>
        <taxon>Pseudochelatococcus</taxon>
    </lineage>
</organism>
<evidence type="ECO:0000313" key="1">
    <source>
        <dbReference type="EMBL" id="NIJ57255.1"/>
    </source>
</evidence>
<dbReference type="Proteomes" id="UP001429580">
    <property type="component" value="Unassembled WGS sequence"/>
</dbReference>
<accession>A0ABX0UZE2</accession>
<protein>
    <recommendedName>
        <fullName evidence="3">Minor tail protein</fullName>
    </recommendedName>
</protein>
<name>A0ABX0UZE2_9HYPH</name>
<evidence type="ECO:0008006" key="3">
    <source>
        <dbReference type="Google" id="ProtNLM"/>
    </source>
</evidence>
<dbReference type="EMBL" id="JAASQI010000002">
    <property type="protein sequence ID" value="NIJ57255.1"/>
    <property type="molecule type" value="Genomic_DNA"/>
</dbReference>
<dbReference type="RefSeq" id="WP_166949592.1">
    <property type="nucleotide sequence ID" value="NZ_JAASQI010000002.1"/>
</dbReference>
<proteinExistence type="predicted"/>
<gene>
    <name evidence="1" type="ORF">FHS82_001081</name>
</gene>
<keyword evidence="2" id="KW-1185">Reference proteome</keyword>
<comment type="caution">
    <text evidence="1">The sequence shown here is derived from an EMBL/GenBank/DDBJ whole genome shotgun (WGS) entry which is preliminary data.</text>
</comment>